<keyword evidence="8" id="KW-0234">DNA repair</keyword>
<evidence type="ECO:0000256" key="6">
    <source>
        <dbReference type="ARBA" id="ARBA00022801"/>
    </source>
</evidence>
<dbReference type="Pfam" id="PF03372">
    <property type="entry name" value="Exo_endo_phos"/>
    <property type="match status" value="1"/>
</dbReference>
<evidence type="ECO:0000313" key="11">
    <source>
        <dbReference type="Proteomes" id="UP001500101"/>
    </source>
</evidence>
<evidence type="ECO:0000256" key="1">
    <source>
        <dbReference type="ARBA" id="ARBA00001936"/>
    </source>
</evidence>
<dbReference type="SUPFAM" id="SSF56219">
    <property type="entry name" value="DNase I-like"/>
    <property type="match status" value="1"/>
</dbReference>
<comment type="cofactor">
    <cofactor evidence="2">
        <name>Mg(2+)</name>
        <dbReference type="ChEBI" id="CHEBI:18420"/>
    </cofactor>
</comment>
<sequence length="392" mass="44565">MKNKSILSILLLFITGVVFSFTSCSKESPEETKPSSLLKATEVAIHLVNEKQEVLTGDATVIISKRRPDVNMLVPREEKTVNTGKLTYRVFEDTEIRITVLKKGYNPIYKDLIVKPSDQTISIVLTPKSGLTVLSYNVKDGFGGKISNNLTAFSNWVTKLDPDVIVFQELVGFKKQELQEFAKTYGHDFSYLLKEEGYPTGITSKQVIKDAESILIKSNYPPYRVHGFIRAETFDLNILAVHFSSQSNDLVFQEANYVVDLAKELEKNAPVLIAGDFNSITPVDEAMLGNKSWLGSMQKYRPSRVPFDYRTMKLFEDSPFKDAISQLNNKYYKASFPTRTDYLSSDFLGFRLDYCYLSESLAKQCDYVEILQDSYSNTASDHYPYLMHFKAQ</sequence>
<evidence type="ECO:0000256" key="7">
    <source>
        <dbReference type="ARBA" id="ARBA00022842"/>
    </source>
</evidence>
<proteinExistence type="predicted"/>
<dbReference type="EMBL" id="BAAAZI010000012">
    <property type="protein sequence ID" value="GAA4145314.1"/>
    <property type="molecule type" value="Genomic_DNA"/>
</dbReference>
<dbReference type="Proteomes" id="UP001500101">
    <property type="component" value="Unassembled WGS sequence"/>
</dbReference>
<evidence type="ECO:0000256" key="2">
    <source>
        <dbReference type="ARBA" id="ARBA00001946"/>
    </source>
</evidence>
<dbReference type="PANTHER" id="PTHR15822">
    <property type="entry name" value="TRAF AND TNF RECEPTOR-ASSOCIATED PROTEIN"/>
    <property type="match status" value="1"/>
</dbReference>
<name>A0ABP7Z1K0_9SPHI</name>
<dbReference type="InterPro" id="IPR051547">
    <property type="entry name" value="TDP2-like"/>
</dbReference>
<evidence type="ECO:0000313" key="10">
    <source>
        <dbReference type="EMBL" id="GAA4145314.1"/>
    </source>
</evidence>
<gene>
    <name evidence="10" type="ORF">GCM10022216_29060</name>
</gene>
<reference evidence="11" key="1">
    <citation type="journal article" date="2019" name="Int. J. Syst. Evol. Microbiol.">
        <title>The Global Catalogue of Microorganisms (GCM) 10K type strain sequencing project: providing services to taxonomists for standard genome sequencing and annotation.</title>
        <authorList>
            <consortium name="The Broad Institute Genomics Platform"/>
            <consortium name="The Broad Institute Genome Sequencing Center for Infectious Disease"/>
            <person name="Wu L."/>
            <person name="Ma J."/>
        </authorList>
    </citation>
    <scope>NUCLEOTIDE SEQUENCE [LARGE SCALE GENOMIC DNA]</scope>
    <source>
        <strain evidence="11">JCM 16704</strain>
    </source>
</reference>
<dbReference type="PROSITE" id="PS51257">
    <property type="entry name" value="PROKAR_LIPOPROTEIN"/>
    <property type="match status" value="1"/>
</dbReference>
<comment type="caution">
    <text evidence="10">The sequence shown here is derived from an EMBL/GenBank/DDBJ whole genome shotgun (WGS) entry which is preliminary data.</text>
</comment>
<keyword evidence="5" id="KW-0227">DNA damage</keyword>
<keyword evidence="4" id="KW-0479">Metal-binding</keyword>
<accession>A0ABP7Z1K0</accession>
<evidence type="ECO:0000256" key="8">
    <source>
        <dbReference type="ARBA" id="ARBA00023204"/>
    </source>
</evidence>
<dbReference type="InterPro" id="IPR036691">
    <property type="entry name" value="Endo/exonu/phosph_ase_sf"/>
</dbReference>
<keyword evidence="11" id="KW-1185">Reference proteome</keyword>
<dbReference type="RefSeq" id="WP_344675510.1">
    <property type="nucleotide sequence ID" value="NZ_BAAAZI010000012.1"/>
</dbReference>
<evidence type="ECO:0000256" key="3">
    <source>
        <dbReference type="ARBA" id="ARBA00022722"/>
    </source>
</evidence>
<organism evidence="10 11">
    <name type="scientific">Sphingobacterium kyonggiense</name>
    <dbReference type="NCBI Taxonomy" id="714075"/>
    <lineage>
        <taxon>Bacteria</taxon>
        <taxon>Pseudomonadati</taxon>
        <taxon>Bacteroidota</taxon>
        <taxon>Sphingobacteriia</taxon>
        <taxon>Sphingobacteriales</taxon>
        <taxon>Sphingobacteriaceae</taxon>
        <taxon>Sphingobacterium</taxon>
    </lineage>
</organism>
<dbReference type="PANTHER" id="PTHR15822:SF4">
    <property type="entry name" value="TYROSYL-DNA PHOSPHODIESTERASE 2"/>
    <property type="match status" value="1"/>
</dbReference>
<evidence type="ECO:0000256" key="4">
    <source>
        <dbReference type="ARBA" id="ARBA00022723"/>
    </source>
</evidence>
<dbReference type="Gene3D" id="3.60.10.10">
    <property type="entry name" value="Endonuclease/exonuclease/phosphatase"/>
    <property type="match status" value="1"/>
</dbReference>
<protein>
    <recommendedName>
        <fullName evidence="9">Endonuclease/exonuclease/phosphatase domain-containing protein</fullName>
    </recommendedName>
</protein>
<feature type="domain" description="Endonuclease/exonuclease/phosphatase" evidence="9">
    <location>
        <begin position="135"/>
        <end position="382"/>
    </location>
</feature>
<keyword evidence="3" id="KW-0540">Nuclease</keyword>
<evidence type="ECO:0000259" key="9">
    <source>
        <dbReference type="Pfam" id="PF03372"/>
    </source>
</evidence>
<evidence type="ECO:0000256" key="5">
    <source>
        <dbReference type="ARBA" id="ARBA00022763"/>
    </source>
</evidence>
<keyword evidence="6" id="KW-0378">Hydrolase</keyword>
<comment type="cofactor">
    <cofactor evidence="1">
        <name>Mn(2+)</name>
        <dbReference type="ChEBI" id="CHEBI:29035"/>
    </cofactor>
</comment>
<keyword evidence="7" id="KW-0460">Magnesium</keyword>
<dbReference type="InterPro" id="IPR005135">
    <property type="entry name" value="Endo/exonuclease/phosphatase"/>
</dbReference>